<keyword evidence="1" id="KW-0175">Coiled coil</keyword>
<dbReference type="EMBL" id="CAKOFQ010011377">
    <property type="protein sequence ID" value="CAH2020710.1"/>
    <property type="molecule type" value="Genomic_DNA"/>
</dbReference>
<evidence type="ECO:0000313" key="3">
    <source>
        <dbReference type="Proteomes" id="UP001152888"/>
    </source>
</evidence>
<reference evidence="2" key="1">
    <citation type="submission" date="2022-03" db="EMBL/GenBank/DDBJ databases">
        <authorList>
            <person name="Sayadi A."/>
        </authorList>
    </citation>
    <scope>NUCLEOTIDE SEQUENCE</scope>
</reference>
<protein>
    <submittedName>
        <fullName evidence="2">Uncharacterized protein</fullName>
    </submittedName>
</protein>
<proteinExistence type="predicted"/>
<gene>
    <name evidence="2" type="ORF">ACAOBT_LOCUS38047</name>
</gene>
<dbReference type="Gene3D" id="3.30.70.1820">
    <property type="entry name" value="L1 transposable element, RRM domain"/>
    <property type="match status" value="1"/>
</dbReference>
<feature type="coiled-coil region" evidence="1">
    <location>
        <begin position="36"/>
        <end position="77"/>
    </location>
</feature>
<dbReference type="PANTHER" id="PTHR11505">
    <property type="entry name" value="L1 TRANSPOSABLE ELEMENT-RELATED"/>
    <property type="match status" value="1"/>
</dbReference>
<keyword evidence="3" id="KW-1185">Reference proteome</keyword>
<evidence type="ECO:0000313" key="2">
    <source>
        <dbReference type="EMBL" id="CAH2020710.1"/>
    </source>
</evidence>
<dbReference type="InterPro" id="IPR004244">
    <property type="entry name" value="Transposase_22"/>
</dbReference>
<sequence>MGLSTTDMREIKSTIINTFNEKFLQEIVGKVVQLVEKQFEERLNRNEEEIQTLCDRVENLEKDNRRLIIKMDDQEQMERSQNVRIFGLKEEGAEDLGNVIVDLFQNKLKVNIQEKVIVKYHRIPNKNSNNSTSAVLVRFTSSDSRASVLKNRKLLKNTGIRIKEDLTKSRLKLFKRCIDLFTKNNAWILRGNIYVKQNNEVHRIASDEDLHKINV</sequence>
<comment type="caution">
    <text evidence="2">The sequence shown here is derived from an EMBL/GenBank/DDBJ whole genome shotgun (WGS) entry which is preliminary data.</text>
</comment>
<organism evidence="2 3">
    <name type="scientific">Acanthoscelides obtectus</name>
    <name type="common">Bean weevil</name>
    <name type="synonym">Bruchus obtectus</name>
    <dbReference type="NCBI Taxonomy" id="200917"/>
    <lineage>
        <taxon>Eukaryota</taxon>
        <taxon>Metazoa</taxon>
        <taxon>Ecdysozoa</taxon>
        <taxon>Arthropoda</taxon>
        <taxon>Hexapoda</taxon>
        <taxon>Insecta</taxon>
        <taxon>Pterygota</taxon>
        <taxon>Neoptera</taxon>
        <taxon>Endopterygota</taxon>
        <taxon>Coleoptera</taxon>
        <taxon>Polyphaga</taxon>
        <taxon>Cucujiformia</taxon>
        <taxon>Chrysomeloidea</taxon>
        <taxon>Chrysomelidae</taxon>
        <taxon>Bruchinae</taxon>
        <taxon>Bruchini</taxon>
        <taxon>Acanthoscelides</taxon>
    </lineage>
</organism>
<dbReference type="OrthoDB" id="10066957at2759"/>
<name>A0A9P0QI54_ACAOB</name>
<dbReference type="Proteomes" id="UP001152888">
    <property type="component" value="Unassembled WGS sequence"/>
</dbReference>
<accession>A0A9P0QI54</accession>
<evidence type="ECO:0000256" key="1">
    <source>
        <dbReference type="SAM" id="Coils"/>
    </source>
</evidence>
<dbReference type="AlphaFoldDB" id="A0A9P0QI54"/>